<name>A0A6M4JAM6_9MOLU</name>
<feature type="transmembrane region" description="Helical" evidence="1">
    <location>
        <begin position="106"/>
        <end position="132"/>
    </location>
</feature>
<organism evidence="2 3">
    <name type="scientific">Mycoplasma miroungigenitalium</name>
    <dbReference type="NCBI Taxonomy" id="754515"/>
    <lineage>
        <taxon>Bacteria</taxon>
        <taxon>Bacillati</taxon>
        <taxon>Mycoplasmatota</taxon>
        <taxon>Mollicutes</taxon>
        <taxon>Mycoplasmataceae</taxon>
        <taxon>Mycoplasma</taxon>
    </lineage>
</organism>
<dbReference type="KEGG" id="mmir:HLA87_00590"/>
<keyword evidence="3" id="KW-1185">Reference proteome</keyword>
<feature type="transmembrane region" description="Helical" evidence="1">
    <location>
        <begin position="69"/>
        <end position="94"/>
    </location>
</feature>
<evidence type="ECO:0000256" key="1">
    <source>
        <dbReference type="SAM" id="Phobius"/>
    </source>
</evidence>
<sequence length="605" mass="70666">MIPTQTIDQPLDEYKSYENKHKENVENFFKELTEKSNIDVNANRSTSDKIYKKDELINKWKNKLSKLRVGTAFNILFIVLACSLPVWTIIYLVHKGTENIEISTQTILISTALFVLSILAIVGLSVIQALVINKRIKSAEKIKNKFETEREELVDEAYRQLNPLLNIIRPGYKIKIFKNTMPILEMDRHLNIGRLRSLAQNYDFKGDTNHNQMHERIQSGTIYGNPFIISSRLLHEMGTKTYTGTLFITWTEYSYDSNGKRVAVACSETLVARVVKPFPEYWHKTYIYIGSQAAPDLYFTRNSNNINNESDSQIDKYVKKYDKILKKMMKDNPQFTALANTEFEACFGATDRNHEQQFRLLFTPLAQQNIVKLLTDKKYGYGDDMFYGKYGKLNLFQFDHLTGEVLDENVSIFRMFDYDKIKELFYKVNHEYFKTLYFAFAPYFSIPIFQQTKAIEYIYNDKKEYDLNEYEYEHQISYLPRMVFDHHDTQTQSILKTSFISNNGEDTEQVRVKSSSFKIKQRVDYVSVRGGDGHHHMVPVPWDEYIPISKETDILIKKIQNYPIDIDDYKKEISDSLSSGSMGIDTNIDDKDLFLSYGSIIKILN</sequence>
<evidence type="ECO:0000313" key="2">
    <source>
        <dbReference type="EMBL" id="QJR43308.1"/>
    </source>
</evidence>
<dbReference type="EMBL" id="CP053096">
    <property type="protein sequence ID" value="QJR43308.1"/>
    <property type="molecule type" value="Genomic_DNA"/>
</dbReference>
<keyword evidence="1" id="KW-0472">Membrane</keyword>
<gene>
    <name evidence="2" type="ORF">HLA87_00590</name>
</gene>
<protein>
    <submittedName>
        <fullName evidence="2">Uncharacterized protein</fullName>
    </submittedName>
</protein>
<evidence type="ECO:0000313" key="3">
    <source>
        <dbReference type="Proteomes" id="UP000500686"/>
    </source>
</evidence>
<reference evidence="2 3" key="1">
    <citation type="submission" date="2020-05" db="EMBL/GenBank/DDBJ databases">
        <title>Novel Mycoplasma species detected in Mirounga angustirostris (northern elephant seal) from the USA.</title>
        <authorList>
            <person name="Volokhov D.V."/>
        </authorList>
    </citation>
    <scope>NUCLEOTIDE SEQUENCE [LARGE SCALE GENOMIC DNA]</scope>
    <source>
        <strain evidence="2 3">Mirounga ES2806-GEN</strain>
    </source>
</reference>
<keyword evidence="1" id="KW-1133">Transmembrane helix</keyword>
<accession>A0A6M4JAM6</accession>
<proteinExistence type="predicted"/>
<dbReference type="RefSeq" id="WP_171110913.1">
    <property type="nucleotide sequence ID" value="NZ_CP053096.1"/>
</dbReference>
<dbReference type="NCBIfam" id="NF046000">
    <property type="entry name" value="MAG1210_fam"/>
    <property type="match status" value="1"/>
</dbReference>
<keyword evidence="1" id="KW-0812">Transmembrane</keyword>
<dbReference type="AlphaFoldDB" id="A0A6M4JAM6"/>
<dbReference type="Proteomes" id="UP000500686">
    <property type="component" value="Chromosome"/>
</dbReference>